<evidence type="ECO:0000313" key="1">
    <source>
        <dbReference type="EMBL" id="TNN55444.1"/>
    </source>
</evidence>
<protein>
    <submittedName>
        <fullName evidence="1">Uncharacterized protein</fullName>
    </submittedName>
</protein>
<gene>
    <name evidence="1" type="ORF">EYF80_034326</name>
</gene>
<dbReference type="EMBL" id="SRLO01000455">
    <property type="protein sequence ID" value="TNN55444.1"/>
    <property type="molecule type" value="Genomic_DNA"/>
</dbReference>
<evidence type="ECO:0000313" key="2">
    <source>
        <dbReference type="Proteomes" id="UP000314294"/>
    </source>
</evidence>
<dbReference type="AlphaFoldDB" id="A0A4Z2GRZ5"/>
<accession>A0A4Z2GRZ5</accession>
<proteinExistence type="predicted"/>
<organism evidence="1 2">
    <name type="scientific">Liparis tanakae</name>
    <name type="common">Tanaka's snailfish</name>
    <dbReference type="NCBI Taxonomy" id="230148"/>
    <lineage>
        <taxon>Eukaryota</taxon>
        <taxon>Metazoa</taxon>
        <taxon>Chordata</taxon>
        <taxon>Craniata</taxon>
        <taxon>Vertebrata</taxon>
        <taxon>Euteleostomi</taxon>
        <taxon>Actinopterygii</taxon>
        <taxon>Neopterygii</taxon>
        <taxon>Teleostei</taxon>
        <taxon>Neoteleostei</taxon>
        <taxon>Acanthomorphata</taxon>
        <taxon>Eupercaria</taxon>
        <taxon>Perciformes</taxon>
        <taxon>Cottioidei</taxon>
        <taxon>Cottales</taxon>
        <taxon>Liparidae</taxon>
        <taxon>Liparis</taxon>
    </lineage>
</organism>
<name>A0A4Z2GRZ5_9TELE</name>
<comment type="caution">
    <text evidence="1">The sequence shown here is derived from an EMBL/GenBank/DDBJ whole genome shotgun (WGS) entry which is preliminary data.</text>
</comment>
<sequence length="164" mass="18269">MTPPLNQNLLLQLLLAQDQMLQPVPQLCLLSRFPLQLLLGRLLGLDRLLLQPTELIITLLQGLDGTASTSILPSRRPRSCAKDDPWEKKYIQFDSISLGFDEISDAGLLFFDHGCELLHQGPGSLLPLLGLGEARLEPTQLCSHLITNLLHLQKQSGDHESNEY</sequence>
<reference evidence="1 2" key="1">
    <citation type="submission" date="2019-03" db="EMBL/GenBank/DDBJ databases">
        <title>First draft genome of Liparis tanakae, snailfish: a comprehensive survey of snailfish specific genes.</title>
        <authorList>
            <person name="Kim W."/>
            <person name="Song I."/>
            <person name="Jeong J.-H."/>
            <person name="Kim D."/>
            <person name="Kim S."/>
            <person name="Ryu S."/>
            <person name="Song J.Y."/>
            <person name="Lee S.K."/>
        </authorList>
    </citation>
    <scope>NUCLEOTIDE SEQUENCE [LARGE SCALE GENOMIC DNA]</scope>
    <source>
        <tissue evidence="1">Muscle</tissue>
    </source>
</reference>
<dbReference type="Proteomes" id="UP000314294">
    <property type="component" value="Unassembled WGS sequence"/>
</dbReference>
<keyword evidence="2" id="KW-1185">Reference proteome</keyword>